<dbReference type="InterPro" id="IPR043519">
    <property type="entry name" value="NT_sf"/>
</dbReference>
<dbReference type="EMBL" id="UYYA01004506">
    <property type="protein sequence ID" value="VDM62183.1"/>
    <property type="molecule type" value="Genomic_DNA"/>
</dbReference>
<reference evidence="3" key="1">
    <citation type="submission" date="2017-02" db="UniProtKB">
        <authorList>
            <consortium name="WormBaseParasite"/>
        </authorList>
    </citation>
    <scope>IDENTIFICATION</scope>
</reference>
<name>A0A0R3PWN8_ANGCS</name>
<protein>
    <submittedName>
        <fullName evidence="3">PAP-associated domain-containing protein</fullName>
    </submittedName>
</protein>
<dbReference type="SUPFAM" id="SSF81631">
    <property type="entry name" value="PAP/OAS1 substrate-binding domain"/>
    <property type="match status" value="1"/>
</dbReference>
<sequence length="300" mass="33473">MLSRDLKSIPDLIDAKRGVCRILEGAVHCFKTVLDVLYDIGAFGSLFNAKRTQMNAVADVLRSKKLVDPNSIQQLVSSNVPILKFRSCDGVNVDLQFNNIPSIRSSLFVRACVEFSMIVPINIHWINAFFKAAGLKDSRHGLFSSYHLNMLALHFLQATPLPLLPDMISSCPYLQPTVPWQNVAERLTTEASCIITAEVPILTSVFLAAKDNLHSRQKKEYQFAHTSHQWGFSSAALWKSAVFGDVLTFWTPEKPAFNDIHDEKEVLKQQPNSLSENWKTVVDGGCGEMNPVQELLGSAQ</sequence>
<evidence type="ECO:0000313" key="1">
    <source>
        <dbReference type="EMBL" id="VDM62183.1"/>
    </source>
</evidence>
<gene>
    <name evidence="1" type="ORF">ACOC_LOCUS10598</name>
</gene>
<dbReference type="OrthoDB" id="434989at2759"/>
<dbReference type="GO" id="GO:1990817">
    <property type="term" value="F:poly(A) RNA polymerase activity"/>
    <property type="evidence" value="ECO:0007669"/>
    <property type="project" value="TreeGrafter"/>
</dbReference>
<dbReference type="STRING" id="334426.A0A0R3PWN8"/>
<dbReference type="GO" id="GO:0031123">
    <property type="term" value="P:RNA 3'-end processing"/>
    <property type="evidence" value="ECO:0007669"/>
    <property type="project" value="TreeGrafter"/>
</dbReference>
<dbReference type="Gene3D" id="3.30.460.10">
    <property type="entry name" value="Beta Polymerase, domain 2"/>
    <property type="match status" value="1"/>
</dbReference>
<dbReference type="AlphaFoldDB" id="A0A0R3PWN8"/>
<dbReference type="WBParaSite" id="ACOC_0001059301-mRNA-1">
    <property type="protein sequence ID" value="ACOC_0001059301-mRNA-1"/>
    <property type="gene ID" value="ACOC_0001059301"/>
</dbReference>
<dbReference type="Gene3D" id="1.10.1410.10">
    <property type="match status" value="1"/>
</dbReference>
<proteinExistence type="predicted"/>
<accession>A0A0R3PWN8</accession>
<evidence type="ECO:0000313" key="2">
    <source>
        <dbReference type="Proteomes" id="UP000267027"/>
    </source>
</evidence>
<dbReference type="PANTHER" id="PTHR12271:SF40">
    <property type="entry name" value="POLY(A) RNA POLYMERASE GLD2"/>
    <property type="match status" value="1"/>
</dbReference>
<dbReference type="Proteomes" id="UP000267027">
    <property type="component" value="Unassembled WGS sequence"/>
</dbReference>
<organism evidence="3">
    <name type="scientific">Angiostrongylus costaricensis</name>
    <name type="common">Nematode worm</name>
    <dbReference type="NCBI Taxonomy" id="334426"/>
    <lineage>
        <taxon>Eukaryota</taxon>
        <taxon>Metazoa</taxon>
        <taxon>Ecdysozoa</taxon>
        <taxon>Nematoda</taxon>
        <taxon>Chromadorea</taxon>
        <taxon>Rhabditida</taxon>
        <taxon>Rhabditina</taxon>
        <taxon>Rhabditomorpha</taxon>
        <taxon>Strongyloidea</taxon>
        <taxon>Metastrongylidae</taxon>
        <taxon>Angiostrongylus</taxon>
    </lineage>
</organism>
<dbReference type="PANTHER" id="PTHR12271">
    <property type="entry name" value="POLY A POLYMERASE CID PAP -RELATED"/>
    <property type="match status" value="1"/>
</dbReference>
<evidence type="ECO:0000313" key="3">
    <source>
        <dbReference type="WBParaSite" id="ACOC_0001059301-mRNA-1"/>
    </source>
</evidence>
<reference evidence="1 2" key="2">
    <citation type="submission" date="2018-11" db="EMBL/GenBank/DDBJ databases">
        <authorList>
            <consortium name="Pathogen Informatics"/>
        </authorList>
    </citation>
    <scope>NUCLEOTIDE SEQUENCE [LARGE SCALE GENOMIC DNA]</scope>
    <source>
        <strain evidence="1 2">Costa Rica</strain>
    </source>
</reference>
<keyword evidence="2" id="KW-1185">Reference proteome</keyword>